<evidence type="ECO:0000256" key="1">
    <source>
        <dbReference type="SAM" id="MobiDB-lite"/>
    </source>
</evidence>
<sequence length="83" mass="9587">MSTKPEARRPDQAAELDVDVVEDDVDDEEDEDVEEEDEEEESDDEDESDDDDEEDDELELSLFAADLPEPPLVLLEEERLSFR</sequence>
<name>A0A2J7YZC9_STRMQ</name>
<protein>
    <submittedName>
        <fullName evidence="2">Uncharacterized protein</fullName>
    </submittedName>
</protein>
<feature type="compositionally biased region" description="Basic and acidic residues" evidence="1">
    <location>
        <begin position="1"/>
        <end position="12"/>
    </location>
</feature>
<accession>A0A2J7YZC9</accession>
<evidence type="ECO:0000313" key="2">
    <source>
        <dbReference type="EMBL" id="PNG93388.1"/>
    </source>
</evidence>
<keyword evidence="3" id="KW-1185">Reference proteome</keyword>
<reference evidence="2 3" key="1">
    <citation type="submission" date="2015-09" db="EMBL/GenBank/DDBJ databases">
        <title>Genome sequence, genome mining and natural product profiling of a biocontrol bacterium Streptomyces malaysiensis F913.</title>
        <authorList>
            <person name="Xu Y."/>
            <person name="Wei J."/>
            <person name="Xie J."/>
            <person name="Li T."/>
            <person name="Zhou Z."/>
        </authorList>
    </citation>
    <scope>NUCLEOTIDE SEQUENCE [LARGE SCALE GENOMIC DNA]</scope>
    <source>
        <strain evidence="2 3">F913</strain>
    </source>
</reference>
<feature type="compositionally biased region" description="Acidic residues" evidence="1">
    <location>
        <begin position="14"/>
        <end position="59"/>
    </location>
</feature>
<proteinExistence type="predicted"/>
<comment type="caution">
    <text evidence="2">The sequence shown here is derived from an EMBL/GenBank/DDBJ whole genome shotgun (WGS) entry which is preliminary data.</text>
</comment>
<evidence type="ECO:0000313" key="3">
    <source>
        <dbReference type="Proteomes" id="UP000236520"/>
    </source>
</evidence>
<dbReference type="Proteomes" id="UP000236520">
    <property type="component" value="Unassembled WGS sequence"/>
</dbReference>
<organism evidence="2 3">
    <name type="scientific">Streptomyces malaysiensis</name>
    <dbReference type="NCBI Taxonomy" id="92644"/>
    <lineage>
        <taxon>Bacteria</taxon>
        <taxon>Bacillati</taxon>
        <taxon>Actinomycetota</taxon>
        <taxon>Actinomycetes</taxon>
        <taxon>Kitasatosporales</taxon>
        <taxon>Streptomycetaceae</taxon>
        <taxon>Streptomyces</taxon>
        <taxon>Streptomyces violaceusniger group</taxon>
    </lineage>
</organism>
<gene>
    <name evidence="2" type="ORF">SMF913_28853</name>
</gene>
<dbReference type="EMBL" id="LJIW01000002">
    <property type="protein sequence ID" value="PNG93388.1"/>
    <property type="molecule type" value="Genomic_DNA"/>
</dbReference>
<feature type="region of interest" description="Disordered" evidence="1">
    <location>
        <begin position="1"/>
        <end position="65"/>
    </location>
</feature>
<dbReference type="AlphaFoldDB" id="A0A2J7YZC9"/>